<keyword evidence="4" id="KW-0507">mRNA processing</keyword>
<feature type="region of interest" description="Disordered" evidence="5">
    <location>
        <begin position="380"/>
        <end position="428"/>
    </location>
</feature>
<dbReference type="Gene3D" id="2.30.29.30">
    <property type="entry name" value="Pleckstrin-homology domain (PH domain)/Phosphotyrosine-binding domain (PTB)"/>
    <property type="match status" value="1"/>
</dbReference>
<dbReference type="AlphaFoldDB" id="A0A4P9XXD2"/>
<gene>
    <name evidence="6" type="ORF">THASP1DRAFT_21304</name>
</gene>
<evidence type="ECO:0000313" key="7">
    <source>
        <dbReference type="Proteomes" id="UP000271241"/>
    </source>
</evidence>
<organism evidence="6 7">
    <name type="scientific">Thamnocephalis sphaerospora</name>
    <dbReference type="NCBI Taxonomy" id="78915"/>
    <lineage>
        <taxon>Eukaryota</taxon>
        <taxon>Fungi</taxon>
        <taxon>Fungi incertae sedis</taxon>
        <taxon>Zoopagomycota</taxon>
        <taxon>Zoopagomycotina</taxon>
        <taxon>Zoopagomycetes</taxon>
        <taxon>Zoopagales</taxon>
        <taxon>Sigmoideomycetaceae</taxon>
        <taxon>Thamnocephalis</taxon>
    </lineage>
</organism>
<dbReference type="GO" id="GO:0000932">
    <property type="term" value="C:P-body"/>
    <property type="evidence" value="ECO:0007669"/>
    <property type="project" value="TreeGrafter"/>
</dbReference>
<evidence type="ECO:0000256" key="1">
    <source>
        <dbReference type="ARBA" id="ARBA00004496"/>
    </source>
</evidence>
<name>A0A4P9XXD2_9FUNG</name>
<dbReference type="SUPFAM" id="SSF50729">
    <property type="entry name" value="PH domain-like"/>
    <property type="match status" value="1"/>
</dbReference>
<feature type="compositionally biased region" description="Polar residues" evidence="5">
    <location>
        <begin position="381"/>
        <end position="397"/>
    </location>
</feature>
<dbReference type="CDD" id="cd09804">
    <property type="entry name" value="Dcp1"/>
    <property type="match status" value="1"/>
</dbReference>
<feature type="region of interest" description="Disordered" evidence="5">
    <location>
        <begin position="282"/>
        <end position="365"/>
    </location>
</feature>
<feature type="region of interest" description="Disordered" evidence="5">
    <location>
        <begin position="502"/>
        <end position="543"/>
    </location>
</feature>
<dbReference type="EMBL" id="KZ992427">
    <property type="protein sequence ID" value="RKP11103.1"/>
    <property type="molecule type" value="Genomic_DNA"/>
</dbReference>
<keyword evidence="3" id="KW-0963">Cytoplasm</keyword>
<comment type="similarity">
    <text evidence="2">Belongs to the DCP1 family.</text>
</comment>
<evidence type="ECO:0000256" key="2">
    <source>
        <dbReference type="ARBA" id="ARBA00008778"/>
    </source>
</evidence>
<dbReference type="Proteomes" id="UP000271241">
    <property type="component" value="Unassembled WGS sequence"/>
</dbReference>
<evidence type="ECO:0000256" key="4">
    <source>
        <dbReference type="ARBA" id="ARBA00022664"/>
    </source>
</evidence>
<comment type="subcellular location">
    <subcellularLocation>
        <location evidence="1">Cytoplasm</location>
    </subcellularLocation>
</comment>
<feature type="region of interest" description="Disordered" evidence="5">
    <location>
        <begin position="230"/>
        <end position="261"/>
    </location>
</feature>
<dbReference type="GO" id="GO:0008047">
    <property type="term" value="F:enzyme activator activity"/>
    <property type="evidence" value="ECO:0007669"/>
    <property type="project" value="InterPro"/>
</dbReference>
<reference evidence="7" key="1">
    <citation type="journal article" date="2018" name="Nat. Microbiol.">
        <title>Leveraging single-cell genomics to expand the fungal tree of life.</title>
        <authorList>
            <person name="Ahrendt S.R."/>
            <person name="Quandt C.A."/>
            <person name="Ciobanu D."/>
            <person name="Clum A."/>
            <person name="Salamov A."/>
            <person name="Andreopoulos B."/>
            <person name="Cheng J.F."/>
            <person name="Woyke T."/>
            <person name="Pelin A."/>
            <person name="Henrissat B."/>
            <person name="Reynolds N.K."/>
            <person name="Benny G.L."/>
            <person name="Smith M.E."/>
            <person name="James T.Y."/>
            <person name="Grigoriev I.V."/>
        </authorList>
    </citation>
    <scope>NUCLEOTIDE SEQUENCE [LARGE SCALE GENOMIC DNA]</scope>
    <source>
        <strain evidence="7">RSA 1356</strain>
    </source>
</reference>
<keyword evidence="7" id="KW-1185">Reference proteome</keyword>
<proteinExistence type="inferred from homology"/>
<evidence type="ECO:0000256" key="3">
    <source>
        <dbReference type="ARBA" id="ARBA00022490"/>
    </source>
</evidence>
<dbReference type="Pfam" id="PF06058">
    <property type="entry name" value="DCP1"/>
    <property type="match status" value="1"/>
</dbReference>
<dbReference type="PANTHER" id="PTHR16290">
    <property type="entry name" value="TRANSCRIPTION FACTOR SMIF DECAPPING ENZYME DCP1"/>
    <property type="match status" value="1"/>
</dbReference>
<feature type="region of interest" description="Disordered" evidence="5">
    <location>
        <begin position="1"/>
        <end position="49"/>
    </location>
</feature>
<feature type="compositionally biased region" description="Low complexity" evidence="5">
    <location>
        <begin position="9"/>
        <end position="45"/>
    </location>
</feature>
<dbReference type="PANTHER" id="PTHR16290:SF0">
    <property type="entry name" value="DECAPPING PROTEIN 1, ISOFORM A"/>
    <property type="match status" value="1"/>
</dbReference>
<feature type="compositionally biased region" description="Low complexity" evidence="5">
    <location>
        <begin position="312"/>
        <end position="340"/>
    </location>
</feature>
<dbReference type="OrthoDB" id="440673at2759"/>
<feature type="compositionally biased region" description="Pro residues" evidence="5">
    <location>
        <begin position="503"/>
        <end position="521"/>
    </location>
</feature>
<dbReference type="InterPro" id="IPR010334">
    <property type="entry name" value="Dcp1"/>
</dbReference>
<dbReference type="InterPro" id="IPR011993">
    <property type="entry name" value="PH-like_dom_sf"/>
</dbReference>
<feature type="compositionally biased region" description="Polar residues" evidence="5">
    <location>
        <begin position="345"/>
        <end position="360"/>
    </location>
</feature>
<dbReference type="GO" id="GO:0003729">
    <property type="term" value="F:mRNA binding"/>
    <property type="evidence" value="ECO:0007669"/>
    <property type="project" value="TreeGrafter"/>
</dbReference>
<feature type="compositionally biased region" description="Low complexity" evidence="5">
    <location>
        <begin position="416"/>
        <end position="425"/>
    </location>
</feature>
<dbReference type="GO" id="GO:0006397">
    <property type="term" value="P:mRNA processing"/>
    <property type="evidence" value="ECO:0007669"/>
    <property type="project" value="UniProtKB-KW"/>
</dbReference>
<accession>A0A4P9XXD2</accession>
<evidence type="ECO:0008006" key="8">
    <source>
        <dbReference type="Google" id="ProtNLM"/>
    </source>
</evidence>
<dbReference type="GO" id="GO:0031087">
    <property type="term" value="P:deadenylation-independent decapping of nuclear-transcribed mRNA"/>
    <property type="evidence" value="ECO:0007669"/>
    <property type="project" value="TreeGrafter"/>
</dbReference>
<sequence length="543" mass="58039">MTRLVSTGQQQATGKSGRQQQQQQQQQQRALRLQAQAAGPAQQQRESTASVRDAVNLAVLRRHIPHVVRILDSASHSVLYEFEPATREWTKKGVEGAMFLFERSVGPRFGFFILNRLGLDNTLSFLDPNFMLHQTDEYIMYRADTTKSGPAPVYGIWVFDPKDRERIWDNLNRYRALSAEDIGADGRHLHPQHAANHSSAQVEGYNNLAASLTSQAQPDAATNARATIDGGWHSTPDAAQTHPMPTVPPSNGPGMSTGGLYRSDDIVDELLARSQYARHGELAANSQNGPAAQQAPPVTTGIAPFSDQAGGATPMAPLMMAASPPPQQQQHTSPAQTAPAHLMGQSPSMAASATPSQTNGLPAGPRERNLLAVLNAGLPSSHITTGSGPAHTPTASSPAMHYHPSPQLPHQPHAHTPIGTPMMLGGTPGPSVPPPFGAAPNLAGNNTTDAALVALFSRFSPAQPTPLFVQTVAHAMQNDPDFVNMFYSLYLYARPARQSSLAPPGPLPLPPQPLPPPPPPHHVQESASVLAQEPPQLQAPSIY</sequence>
<evidence type="ECO:0000256" key="5">
    <source>
        <dbReference type="SAM" id="MobiDB-lite"/>
    </source>
</evidence>
<protein>
    <recommendedName>
        <fullName evidence="8">Dcp1-like decapping family-domain-containing protein</fullName>
    </recommendedName>
</protein>
<evidence type="ECO:0000313" key="6">
    <source>
        <dbReference type="EMBL" id="RKP11103.1"/>
    </source>
</evidence>
<dbReference type="STRING" id="78915.A0A4P9XXD2"/>
<dbReference type="GO" id="GO:0000290">
    <property type="term" value="P:deadenylation-dependent decapping of nuclear-transcribed mRNA"/>
    <property type="evidence" value="ECO:0007669"/>
    <property type="project" value="InterPro"/>
</dbReference>